<reference evidence="1 2" key="1">
    <citation type="submission" date="2019-09" db="EMBL/GenBank/DDBJ databases">
        <authorList>
            <person name="Ou C."/>
        </authorList>
    </citation>
    <scope>NUCLEOTIDE SEQUENCE [LARGE SCALE GENOMIC DNA]</scope>
    <source>
        <strain evidence="1">S2</strain>
        <tissue evidence="1">Leaf</tissue>
    </source>
</reference>
<protein>
    <submittedName>
        <fullName evidence="1">Uncharacterized protein</fullName>
    </submittedName>
</protein>
<dbReference type="AlphaFoldDB" id="A0A5N5H8C3"/>
<evidence type="ECO:0000313" key="1">
    <source>
        <dbReference type="EMBL" id="KAB2623878.1"/>
    </source>
</evidence>
<dbReference type="Proteomes" id="UP000327157">
    <property type="component" value="Unassembled WGS sequence"/>
</dbReference>
<keyword evidence="2" id="KW-1185">Reference proteome</keyword>
<reference evidence="1 2" key="2">
    <citation type="submission" date="2019-11" db="EMBL/GenBank/DDBJ databases">
        <title>A de novo genome assembly of a pear dwarfing rootstock.</title>
        <authorList>
            <person name="Wang F."/>
            <person name="Wang J."/>
            <person name="Li S."/>
            <person name="Zhang Y."/>
            <person name="Fang M."/>
            <person name="Ma L."/>
            <person name="Zhao Y."/>
            <person name="Jiang S."/>
        </authorList>
    </citation>
    <scope>NUCLEOTIDE SEQUENCE [LARGE SCALE GENOMIC DNA]</scope>
    <source>
        <strain evidence="1">S2</strain>
        <tissue evidence="1">Leaf</tissue>
    </source>
</reference>
<evidence type="ECO:0000313" key="2">
    <source>
        <dbReference type="Proteomes" id="UP000327157"/>
    </source>
</evidence>
<organism evidence="1 2">
    <name type="scientific">Pyrus ussuriensis x Pyrus communis</name>
    <dbReference type="NCBI Taxonomy" id="2448454"/>
    <lineage>
        <taxon>Eukaryota</taxon>
        <taxon>Viridiplantae</taxon>
        <taxon>Streptophyta</taxon>
        <taxon>Embryophyta</taxon>
        <taxon>Tracheophyta</taxon>
        <taxon>Spermatophyta</taxon>
        <taxon>Magnoliopsida</taxon>
        <taxon>eudicotyledons</taxon>
        <taxon>Gunneridae</taxon>
        <taxon>Pentapetalae</taxon>
        <taxon>rosids</taxon>
        <taxon>fabids</taxon>
        <taxon>Rosales</taxon>
        <taxon>Rosaceae</taxon>
        <taxon>Amygdaloideae</taxon>
        <taxon>Maleae</taxon>
        <taxon>Pyrus</taxon>
    </lineage>
</organism>
<dbReference type="EMBL" id="SMOL01000162">
    <property type="protein sequence ID" value="KAB2623878.1"/>
    <property type="molecule type" value="Genomic_DNA"/>
</dbReference>
<comment type="caution">
    <text evidence="1">The sequence shown here is derived from an EMBL/GenBank/DDBJ whole genome shotgun (WGS) entry which is preliminary data.</text>
</comment>
<sequence length="129" mass="14442">METTEIDRVIGNVINFHLEEAIQKEAPSTSIEESIPLVTSIQKLVLVVHEEVVKKVAPSTSIPQILVHLHGQEANAKLIPPLSVQAKEQQGNATSVSELLVHREELVIKTRKQQTFYEWLFAPLTGEEK</sequence>
<gene>
    <name evidence="1" type="ORF">D8674_037831</name>
</gene>
<name>A0A5N5H8C3_9ROSA</name>
<proteinExistence type="predicted"/>
<accession>A0A5N5H8C3</accession>